<evidence type="ECO:0000256" key="1">
    <source>
        <dbReference type="SAM" id="MobiDB-lite"/>
    </source>
</evidence>
<dbReference type="Gramene" id="Kaladp0076s0367.1.v1.1">
    <property type="protein sequence ID" value="Kaladp0076s0367.1.v1.1.CDS.1"/>
    <property type="gene ID" value="Kaladp0076s0367.v1.1"/>
</dbReference>
<keyword evidence="3" id="KW-1185">Reference proteome</keyword>
<evidence type="ECO:0000313" key="2">
    <source>
        <dbReference type="EnsemblPlants" id="Kaladp0076s0367.1.v1.1.CDS.1"/>
    </source>
</evidence>
<dbReference type="EnsemblPlants" id="Kaladp0076s0367.1.v1.1">
    <property type="protein sequence ID" value="Kaladp0076s0367.1.v1.1.CDS.1"/>
    <property type="gene ID" value="Kaladp0076s0367.v1.1"/>
</dbReference>
<feature type="region of interest" description="Disordered" evidence="1">
    <location>
        <begin position="19"/>
        <end position="38"/>
    </location>
</feature>
<reference evidence="2" key="1">
    <citation type="submission" date="2021-01" db="UniProtKB">
        <authorList>
            <consortium name="EnsemblPlants"/>
        </authorList>
    </citation>
    <scope>IDENTIFICATION</scope>
</reference>
<sequence length="312" mass="34734">MRGPGYFHDPTPHKLIYYTSSGSEHDGAADMDEDSPSLSDLVDCFLEESYSYQDDDDNAETDRSAASDNSESVERVINSVIIDSSDDHELRQLVAPAKGDQYRSLLTSQVQLALEMFQFRGAENVSRQQQVVLRGVMSHLRSLAHDAAVCKTKWNASASGSLVSGSYEFIDVVVDSSSTSSTSTPQLRYLVDLHFASKFEIARPTEAYARLLNLLPGAAFVGTEEELRRVVKLMSDAAKRSLKSRELHLPPWRKNRYMHMKWFGPYRRTINSVPAAGGGRWRAERTAVGFDLQVYDGGVNGGQHHMTASTFN</sequence>
<dbReference type="AlphaFoldDB" id="A0A7N1A210"/>
<dbReference type="Pfam" id="PF04720">
    <property type="entry name" value="PDDEXK_6"/>
    <property type="match status" value="1"/>
</dbReference>
<proteinExistence type="predicted"/>
<accession>A0A7N1A210</accession>
<evidence type="ECO:0000313" key="3">
    <source>
        <dbReference type="Proteomes" id="UP000594263"/>
    </source>
</evidence>
<feature type="region of interest" description="Disordered" evidence="1">
    <location>
        <begin position="52"/>
        <end position="71"/>
    </location>
</feature>
<dbReference type="NCBIfam" id="TIGR01615">
    <property type="entry name" value="A_thal_3542"/>
    <property type="match status" value="1"/>
</dbReference>
<dbReference type="InterPro" id="IPR006502">
    <property type="entry name" value="PDDEXK-like"/>
</dbReference>
<dbReference type="OMA" id="VNIVQCC"/>
<dbReference type="Proteomes" id="UP000594263">
    <property type="component" value="Unplaced"/>
</dbReference>
<evidence type="ECO:0008006" key="4">
    <source>
        <dbReference type="Google" id="ProtNLM"/>
    </source>
</evidence>
<dbReference type="PANTHER" id="PTHR31579:SF84">
    <property type="entry name" value="F21O3.6 PROTEIN"/>
    <property type="match status" value="1"/>
</dbReference>
<protein>
    <recommendedName>
        <fullName evidence="4">Plant-specific domain TIGR01615 family protein</fullName>
    </recommendedName>
</protein>
<name>A0A7N1A210_KALFE</name>
<organism evidence="2 3">
    <name type="scientific">Kalanchoe fedtschenkoi</name>
    <name type="common">Lavender scallops</name>
    <name type="synonym">South American air plant</name>
    <dbReference type="NCBI Taxonomy" id="63787"/>
    <lineage>
        <taxon>Eukaryota</taxon>
        <taxon>Viridiplantae</taxon>
        <taxon>Streptophyta</taxon>
        <taxon>Embryophyta</taxon>
        <taxon>Tracheophyta</taxon>
        <taxon>Spermatophyta</taxon>
        <taxon>Magnoliopsida</taxon>
        <taxon>eudicotyledons</taxon>
        <taxon>Gunneridae</taxon>
        <taxon>Pentapetalae</taxon>
        <taxon>Saxifragales</taxon>
        <taxon>Crassulaceae</taxon>
        <taxon>Kalanchoe</taxon>
    </lineage>
</organism>
<dbReference type="PANTHER" id="PTHR31579">
    <property type="entry name" value="OS03G0796600 PROTEIN"/>
    <property type="match status" value="1"/>
</dbReference>